<reference evidence="2" key="1">
    <citation type="submission" date="2020-06" db="EMBL/GenBank/DDBJ databases">
        <authorList>
            <consortium name="Plant Systems Biology data submission"/>
        </authorList>
    </citation>
    <scope>NUCLEOTIDE SEQUENCE</scope>
    <source>
        <strain evidence="2">D6</strain>
    </source>
</reference>
<comment type="caution">
    <text evidence="2">The sequence shown here is derived from an EMBL/GenBank/DDBJ whole genome shotgun (WGS) entry which is preliminary data.</text>
</comment>
<dbReference type="EMBL" id="CAICTM010000332">
    <property type="protein sequence ID" value="CAB9508087.1"/>
    <property type="molecule type" value="Genomic_DNA"/>
</dbReference>
<dbReference type="AlphaFoldDB" id="A0A9N8DSY2"/>
<dbReference type="Proteomes" id="UP001153069">
    <property type="component" value="Unassembled WGS sequence"/>
</dbReference>
<accession>A0A9N8DSY2</accession>
<organism evidence="2 3">
    <name type="scientific">Seminavis robusta</name>
    <dbReference type="NCBI Taxonomy" id="568900"/>
    <lineage>
        <taxon>Eukaryota</taxon>
        <taxon>Sar</taxon>
        <taxon>Stramenopiles</taxon>
        <taxon>Ochrophyta</taxon>
        <taxon>Bacillariophyta</taxon>
        <taxon>Bacillariophyceae</taxon>
        <taxon>Bacillariophycidae</taxon>
        <taxon>Naviculales</taxon>
        <taxon>Naviculaceae</taxon>
        <taxon>Seminavis</taxon>
    </lineage>
</organism>
<feature type="transmembrane region" description="Helical" evidence="1">
    <location>
        <begin position="77"/>
        <end position="98"/>
    </location>
</feature>
<proteinExistence type="predicted"/>
<sequence>MSSSSLASLQLKLALQLHAIKKSISNLGKTPVSKDDRGQVHVDGEDTDEAVMAASPSIIHVIAAVAMISGAVTGYLYSWYLIEFAAFCLLIISPVVAVQKVKLQLLGDIRGQHNGLRSKCNVLLTENDKLKGTVQEMKTQTDRLSQVEEGLSKIAEESNTEVARLVEIVKETKTLQTQIKKSLERQVMQQIISAVVASDQDGNFSLSPRETNILKARLKQIDGVNLNEEKFYQMIAADDNELTVQDVMKIVRNLLDDSVPAEDNVFVLEPQSLSQNKSIPFLPW</sequence>
<keyword evidence="3" id="KW-1185">Reference proteome</keyword>
<gene>
    <name evidence="2" type="ORF">SEMRO_333_G119520.1</name>
</gene>
<evidence type="ECO:0000256" key="1">
    <source>
        <dbReference type="SAM" id="Phobius"/>
    </source>
</evidence>
<keyword evidence="1" id="KW-1133">Transmembrane helix</keyword>
<name>A0A9N8DSY2_9STRA</name>
<protein>
    <submittedName>
        <fullName evidence="2">Uncharacterized protein</fullName>
    </submittedName>
</protein>
<evidence type="ECO:0000313" key="3">
    <source>
        <dbReference type="Proteomes" id="UP001153069"/>
    </source>
</evidence>
<dbReference type="OrthoDB" id="10658236at2759"/>
<keyword evidence="1" id="KW-0812">Transmembrane</keyword>
<keyword evidence="1" id="KW-0472">Membrane</keyword>
<evidence type="ECO:0000313" key="2">
    <source>
        <dbReference type="EMBL" id="CAB9508087.1"/>
    </source>
</evidence>